<accession>A0A9D7QKT2</accession>
<dbReference type="AlphaFoldDB" id="A0A9D7QKT2"/>
<dbReference type="GO" id="GO:0006355">
    <property type="term" value="P:regulation of DNA-templated transcription"/>
    <property type="evidence" value="ECO:0007669"/>
    <property type="project" value="InterPro"/>
</dbReference>
<evidence type="ECO:0000313" key="2">
    <source>
        <dbReference type="EMBL" id="MBK8890762.1"/>
    </source>
</evidence>
<reference evidence="2" key="1">
    <citation type="submission" date="2020-10" db="EMBL/GenBank/DDBJ databases">
        <title>Connecting structure to function with the recovery of over 1000 high-quality activated sludge metagenome-assembled genomes encoding full-length rRNA genes using long-read sequencing.</title>
        <authorList>
            <person name="Singleton C.M."/>
            <person name="Petriglieri F."/>
            <person name="Kristensen J.M."/>
            <person name="Kirkegaard R.H."/>
            <person name="Michaelsen T.Y."/>
            <person name="Andersen M.H."/>
            <person name="Karst S.M."/>
            <person name="Dueholm M.S."/>
            <person name="Nielsen P.H."/>
            <person name="Albertsen M."/>
        </authorList>
    </citation>
    <scope>NUCLEOTIDE SEQUENCE</scope>
    <source>
        <strain evidence="2">OdNE_18-Q3-R46-58_BAT3C.305</strain>
    </source>
</reference>
<evidence type="ECO:0000313" key="3">
    <source>
        <dbReference type="Proteomes" id="UP000808146"/>
    </source>
</evidence>
<dbReference type="GO" id="GO:0003677">
    <property type="term" value="F:DNA binding"/>
    <property type="evidence" value="ECO:0007669"/>
    <property type="project" value="InterPro"/>
</dbReference>
<dbReference type="SMART" id="SM00421">
    <property type="entry name" value="HTH_LUXR"/>
    <property type="match status" value="1"/>
</dbReference>
<dbReference type="InterPro" id="IPR016032">
    <property type="entry name" value="Sig_transdc_resp-reg_C-effctor"/>
</dbReference>
<feature type="domain" description="HTH luxR-type" evidence="1">
    <location>
        <begin position="181"/>
        <end position="238"/>
    </location>
</feature>
<comment type="caution">
    <text evidence="2">The sequence shown here is derived from an EMBL/GenBank/DDBJ whole genome shotgun (WGS) entry which is preliminary data.</text>
</comment>
<dbReference type="Proteomes" id="UP000808146">
    <property type="component" value="Unassembled WGS sequence"/>
</dbReference>
<dbReference type="InterPro" id="IPR000792">
    <property type="entry name" value="Tscrpt_reg_LuxR_C"/>
</dbReference>
<evidence type="ECO:0000259" key="1">
    <source>
        <dbReference type="SMART" id="SM00421"/>
    </source>
</evidence>
<organism evidence="2 3">
    <name type="scientific">Candidatus Dechloromonas phosphorivorans</name>
    <dbReference type="NCBI Taxonomy" id="2899244"/>
    <lineage>
        <taxon>Bacteria</taxon>
        <taxon>Pseudomonadati</taxon>
        <taxon>Pseudomonadota</taxon>
        <taxon>Betaproteobacteria</taxon>
        <taxon>Rhodocyclales</taxon>
        <taxon>Azonexaceae</taxon>
        <taxon>Dechloromonas</taxon>
    </lineage>
</organism>
<proteinExistence type="predicted"/>
<dbReference type="EMBL" id="JADKBR010000015">
    <property type="protein sequence ID" value="MBK8890762.1"/>
    <property type="molecule type" value="Genomic_DNA"/>
</dbReference>
<gene>
    <name evidence="2" type="ORF">IPN75_10385</name>
</gene>
<dbReference type="InterPro" id="IPR036388">
    <property type="entry name" value="WH-like_DNA-bd_sf"/>
</dbReference>
<dbReference type="Gene3D" id="1.10.10.10">
    <property type="entry name" value="Winged helix-like DNA-binding domain superfamily/Winged helix DNA-binding domain"/>
    <property type="match status" value="1"/>
</dbReference>
<dbReference type="SUPFAM" id="SSF46894">
    <property type="entry name" value="C-terminal effector domain of the bipartite response regulators"/>
    <property type="match status" value="1"/>
</dbReference>
<sequence length="245" mass="26731">MQTPICRGIRPSCIQASNQEQVCPDCLFLHEQQFEAPDDLNFLRHCRAIRHYVDQGVSNHFSPYVAAFLLASNGCILDINGRSSAFLQSSGVLGIRHNRIFALASEFNDVLLHAIARVAAVGEPETLICSGNALSPARYTILLQPNQGKGGSGSNVPRTIVCLIFPLGRRRIASARQLISLFGLSSAEARLARALCHGETLEEYAEAQSVKLPTVKTQLRAVFAKTQTDRQVALVSLILSIPPVR</sequence>
<protein>
    <submittedName>
        <fullName evidence="2">Helix-turn-helix transcriptional regulator</fullName>
    </submittedName>
</protein>
<name>A0A9D7QKT2_9RHOO</name>